<dbReference type="PANTHER" id="PTHR33572:SF15">
    <property type="entry name" value="VELVET DOMAIN-CONTAINING PROTEIN"/>
    <property type="match status" value="1"/>
</dbReference>
<evidence type="ECO:0000256" key="3">
    <source>
        <dbReference type="ARBA" id="ARBA00023163"/>
    </source>
</evidence>
<dbReference type="Gene3D" id="2.60.40.3960">
    <property type="entry name" value="Velvet domain"/>
    <property type="match status" value="1"/>
</dbReference>
<keyword evidence="2" id="KW-0805">Transcription regulation</keyword>
<comment type="subcellular location">
    <subcellularLocation>
        <location evidence="1">Nucleus</location>
    </subcellularLocation>
</comment>
<proteinExistence type="predicted"/>
<evidence type="ECO:0000256" key="2">
    <source>
        <dbReference type="ARBA" id="ARBA00023015"/>
    </source>
</evidence>
<dbReference type="Proteomes" id="UP000217199">
    <property type="component" value="Unassembled WGS sequence"/>
</dbReference>
<feature type="region of interest" description="Disordered" evidence="5">
    <location>
        <begin position="70"/>
        <end position="181"/>
    </location>
</feature>
<feature type="compositionally biased region" description="Low complexity" evidence="5">
    <location>
        <begin position="71"/>
        <end position="90"/>
    </location>
</feature>
<dbReference type="STRING" id="2282107.A0A286UKM7"/>
<evidence type="ECO:0000256" key="1">
    <source>
        <dbReference type="ARBA" id="ARBA00004123"/>
    </source>
</evidence>
<comment type="caution">
    <text evidence="7">The sequence shown here is derived from an EMBL/GenBank/DDBJ whole genome shotgun (WGS) entry which is preliminary data.</text>
</comment>
<reference evidence="7 8" key="1">
    <citation type="journal article" date="2017" name="Mol. Ecol.">
        <title>Comparative and population genomic landscape of Phellinus noxius: A hypervariable fungus causing root rot in trees.</title>
        <authorList>
            <person name="Chung C.L."/>
            <person name="Lee T.J."/>
            <person name="Akiba M."/>
            <person name="Lee H.H."/>
            <person name="Kuo T.H."/>
            <person name="Liu D."/>
            <person name="Ke H.M."/>
            <person name="Yokoi T."/>
            <person name="Roa M.B."/>
            <person name="Lu M.J."/>
            <person name="Chang Y.Y."/>
            <person name="Ann P.J."/>
            <person name="Tsai J.N."/>
            <person name="Chen C.Y."/>
            <person name="Tzean S.S."/>
            <person name="Ota Y."/>
            <person name="Hattori T."/>
            <person name="Sahashi N."/>
            <person name="Liou R.F."/>
            <person name="Kikuchi T."/>
            <person name="Tsai I.J."/>
        </authorList>
    </citation>
    <scope>NUCLEOTIDE SEQUENCE [LARGE SCALE GENOMIC DNA]</scope>
    <source>
        <strain evidence="7 8">FFPRI411160</strain>
    </source>
</reference>
<name>A0A286UKM7_9AGAM</name>
<dbReference type="Pfam" id="PF11754">
    <property type="entry name" value="Velvet"/>
    <property type="match status" value="2"/>
</dbReference>
<feature type="domain" description="Velvet" evidence="6">
    <location>
        <begin position="178"/>
        <end position="355"/>
    </location>
</feature>
<dbReference type="PANTHER" id="PTHR33572">
    <property type="entry name" value="SPORE DEVELOPMENT REGULATOR VOSA"/>
    <property type="match status" value="1"/>
</dbReference>
<keyword evidence="8" id="KW-1185">Reference proteome</keyword>
<dbReference type="AlphaFoldDB" id="A0A286UKM7"/>
<evidence type="ECO:0000259" key="6">
    <source>
        <dbReference type="PROSITE" id="PS51821"/>
    </source>
</evidence>
<dbReference type="OrthoDB" id="3056235at2759"/>
<sequence>MELASLKSTKNDPSPILAGAFTLRTRSRLATTRSLQNAKYPNFHLHLKPPQTPSPSRRVRATLSRQLHFMSSHSGRSSSSSQSSRYRSQSTAGEDAPPVGRERLSIHHLAGQPRPRTSSTSTGSPLPSVPHDYMRQRVSSTHIPGSSSSRNRTVPPSRLGPGAGSPYGQTSGANPPDTRGRTYTLEVEQHPERTAEFGPAELSRLPLAPAPIVKLTIRDHTGSTIDPNTELPYLIAHLSLCSENGHPLDGVPGASSQHLLYGTLVSSPQVMRNLRGRVAPYFIFPDVSIRQRGRYSLCISLHRLPVGGNPASMGSASVLASVYTQVFEVVSHTIYIAPPPTQLTQLFIRQGARMT</sequence>
<evidence type="ECO:0000313" key="7">
    <source>
        <dbReference type="EMBL" id="PAV20118.1"/>
    </source>
</evidence>
<feature type="compositionally biased region" description="Low complexity" evidence="5">
    <location>
        <begin position="113"/>
        <end position="130"/>
    </location>
</feature>
<keyword evidence="4" id="KW-0539">Nucleus</keyword>
<feature type="compositionally biased region" description="Polar residues" evidence="5">
    <location>
        <begin position="137"/>
        <end position="154"/>
    </location>
</feature>
<protein>
    <submittedName>
        <fullName evidence="7">Velvet</fullName>
    </submittedName>
</protein>
<dbReference type="EMBL" id="NBII01000004">
    <property type="protein sequence ID" value="PAV20118.1"/>
    <property type="molecule type" value="Genomic_DNA"/>
</dbReference>
<dbReference type="InterPro" id="IPR021740">
    <property type="entry name" value="Velvet"/>
</dbReference>
<accession>A0A286UKM7</accession>
<dbReference type="GO" id="GO:0005634">
    <property type="term" value="C:nucleus"/>
    <property type="evidence" value="ECO:0007669"/>
    <property type="project" value="UniProtKB-SubCell"/>
</dbReference>
<evidence type="ECO:0000313" key="8">
    <source>
        <dbReference type="Proteomes" id="UP000217199"/>
    </source>
</evidence>
<keyword evidence="3" id="KW-0804">Transcription</keyword>
<gene>
    <name evidence="7" type="ORF">PNOK_0505200</name>
</gene>
<organism evidence="7 8">
    <name type="scientific">Pyrrhoderma noxium</name>
    <dbReference type="NCBI Taxonomy" id="2282107"/>
    <lineage>
        <taxon>Eukaryota</taxon>
        <taxon>Fungi</taxon>
        <taxon>Dikarya</taxon>
        <taxon>Basidiomycota</taxon>
        <taxon>Agaricomycotina</taxon>
        <taxon>Agaricomycetes</taxon>
        <taxon>Hymenochaetales</taxon>
        <taxon>Hymenochaetaceae</taxon>
        <taxon>Pyrrhoderma</taxon>
    </lineage>
</organism>
<evidence type="ECO:0000256" key="5">
    <source>
        <dbReference type="SAM" id="MobiDB-lite"/>
    </source>
</evidence>
<dbReference type="InterPro" id="IPR038491">
    <property type="entry name" value="Velvet_dom_sf"/>
</dbReference>
<evidence type="ECO:0000256" key="4">
    <source>
        <dbReference type="ARBA" id="ARBA00023242"/>
    </source>
</evidence>
<dbReference type="InParanoid" id="A0A286UKM7"/>
<dbReference type="PROSITE" id="PS51821">
    <property type="entry name" value="VELVET"/>
    <property type="match status" value="1"/>
</dbReference>
<dbReference type="InterPro" id="IPR037525">
    <property type="entry name" value="Velvet_dom"/>
</dbReference>